<evidence type="ECO:0000313" key="1">
    <source>
        <dbReference type="EMBL" id="KAI9452741.1"/>
    </source>
</evidence>
<reference evidence="1" key="1">
    <citation type="submission" date="2021-03" db="EMBL/GenBank/DDBJ databases">
        <title>Evolutionary priming and transition to the ectomycorrhizal habit in an iconic lineage of mushroom-forming fungi: is preadaptation a requirement?</title>
        <authorList>
            <consortium name="DOE Joint Genome Institute"/>
            <person name="Looney B.P."/>
            <person name="Miyauchi S."/>
            <person name="Morin E."/>
            <person name="Drula E."/>
            <person name="Courty P.E."/>
            <person name="Chicoki N."/>
            <person name="Fauchery L."/>
            <person name="Kohler A."/>
            <person name="Kuo A."/>
            <person name="LaButti K."/>
            <person name="Pangilinan J."/>
            <person name="Lipzen A."/>
            <person name="Riley R."/>
            <person name="Andreopoulos W."/>
            <person name="He G."/>
            <person name="Johnson J."/>
            <person name="Barry K.W."/>
            <person name="Grigoriev I.V."/>
            <person name="Nagy L."/>
            <person name="Hibbett D."/>
            <person name="Henrissat B."/>
            <person name="Matheny P.B."/>
            <person name="Labbe J."/>
            <person name="Martin A.F."/>
        </authorList>
    </citation>
    <scope>NUCLEOTIDE SEQUENCE</scope>
    <source>
        <strain evidence="1">BPL698</strain>
    </source>
</reference>
<sequence length="168" mass="18109">MRLKSPQSGHLLMAFYEQRTGLGYIKIKSQGTYCPAALPFASSYLWVLDTYKRATLCFKPPRLAEFRFKSTIAIISTMRPSAVFAIFCFATSIAPTFATPLVLSKRQGASNAVIAGDKHRKHKKPAQGSDNNGNNQGGSKKYPGAPADSPHGCDGYSTAPPGSPNYCG</sequence>
<keyword evidence="2" id="KW-1185">Reference proteome</keyword>
<organism evidence="1 2">
    <name type="scientific">Russula earlei</name>
    <dbReference type="NCBI Taxonomy" id="71964"/>
    <lineage>
        <taxon>Eukaryota</taxon>
        <taxon>Fungi</taxon>
        <taxon>Dikarya</taxon>
        <taxon>Basidiomycota</taxon>
        <taxon>Agaricomycotina</taxon>
        <taxon>Agaricomycetes</taxon>
        <taxon>Russulales</taxon>
        <taxon>Russulaceae</taxon>
        <taxon>Russula</taxon>
    </lineage>
</organism>
<protein>
    <submittedName>
        <fullName evidence="1">Uncharacterized protein</fullName>
    </submittedName>
</protein>
<proteinExistence type="predicted"/>
<gene>
    <name evidence="1" type="ORF">F5148DRAFT_497397</name>
</gene>
<dbReference type="Proteomes" id="UP001207468">
    <property type="component" value="Unassembled WGS sequence"/>
</dbReference>
<dbReference type="EMBL" id="JAGFNK010000327">
    <property type="protein sequence ID" value="KAI9452741.1"/>
    <property type="molecule type" value="Genomic_DNA"/>
</dbReference>
<comment type="caution">
    <text evidence="1">The sequence shown here is derived from an EMBL/GenBank/DDBJ whole genome shotgun (WGS) entry which is preliminary data.</text>
</comment>
<evidence type="ECO:0000313" key="2">
    <source>
        <dbReference type="Proteomes" id="UP001207468"/>
    </source>
</evidence>
<accession>A0ACC0TXH1</accession>
<name>A0ACC0TXH1_9AGAM</name>